<accession>A0A1I5Q6W0</accession>
<keyword evidence="3" id="KW-0238">DNA-binding</keyword>
<evidence type="ECO:0000259" key="5">
    <source>
        <dbReference type="PROSITE" id="PS50931"/>
    </source>
</evidence>
<evidence type="ECO:0000313" key="7">
    <source>
        <dbReference type="Proteomes" id="UP000198784"/>
    </source>
</evidence>
<feature type="domain" description="HTH lysR-type" evidence="5">
    <location>
        <begin position="20"/>
        <end position="72"/>
    </location>
</feature>
<dbReference type="PRINTS" id="PR00039">
    <property type="entry name" value="HTHLYSR"/>
</dbReference>
<dbReference type="InterPro" id="IPR036388">
    <property type="entry name" value="WH-like_DNA-bd_sf"/>
</dbReference>
<dbReference type="SUPFAM" id="SSF46785">
    <property type="entry name" value="Winged helix' DNA-binding domain"/>
    <property type="match status" value="1"/>
</dbReference>
<keyword evidence="2" id="KW-0805">Transcription regulation</keyword>
<dbReference type="SUPFAM" id="SSF53850">
    <property type="entry name" value="Periplasmic binding protein-like II"/>
    <property type="match status" value="1"/>
</dbReference>
<dbReference type="OrthoDB" id="5526340at2"/>
<evidence type="ECO:0000256" key="2">
    <source>
        <dbReference type="ARBA" id="ARBA00023015"/>
    </source>
</evidence>
<reference evidence="7" key="1">
    <citation type="submission" date="2016-10" db="EMBL/GenBank/DDBJ databases">
        <authorList>
            <person name="Varghese N."/>
            <person name="Submissions S."/>
        </authorList>
    </citation>
    <scope>NUCLEOTIDE SEQUENCE [LARGE SCALE GENOMIC DNA]</scope>
    <source>
        <strain evidence="7">DSM 17834</strain>
    </source>
</reference>
<dbReference type="Proteomes" id="UP000198784">
    <property type="component" value="Unassembled WGS sequence"/>
</dbReference>
<dbReference type="PROSITE" id="PS50931">
    <property type="entry name" value="HTH_LYSR"/>
    <property type="match status" value="1"/>
</dbReference>
<sequence>MLNLPPRLGSGLNSSQFANLHTFHAAARHLSFARAADELCLTPSAVSHRIARLERGLGLKLFQRLTRQIRLTAEGERIFTILQGAMGELLEALQQAPGAEIAGPLAIYVRPSLAECWLVPRLADFTARYPAVALDIRVGNDTVDFRTQNIDLALYFTRDEFPGLSASKLMDERIAPVCSPQYARRHGLLDNPDNLAQCTLLHDSLAWDNAAYDAEWQLWARHSGMEAKLPVRSLTFDRSDLCALAAVNHAGIAIGRSRLVQQRLERGELILPFGGFALTSRCHYQLVHPALEPMPSRLQVFIAWLHECVATDAGRA</sequence>
<dbReference type="InterPro" id="IPR058163">
    <property type="entry name" value="LysR-type_TF_proteobact-type"/>
</dbReference>
<dbReference type="CDD" id="cd08432">
    <property type="entry name" value="PBP2_GcdR_TrpI_HvrB_AmpR_like"/>
    <property type="match status" value="1"/>
</dbReference>
<dbReference type="InterPro" id="IPR000847">
    <property type="entry name" value="LysR_HTH_N"/>
</dbReference>
<proteinExistence type="inferred from homology"/>
<dbReference type="Gene3D" id="1.10.10.10">
    <property type="entry name" value="Winged helix-like DNA-binding domain superfamily/Winged helix DNA-binding domain"/>
    <property type="match status" value="1"/>
</dbReference>
<evidence type="ECO:0000313" key="6">
    <source>
        <dbReference type="EMBL" id="SFP41760.1"/>
    </source>
</evidence>
<dbReference type="GO" id="GO:0006351">
    <property type="term" value="P:DNA-templated transcription"/>
    <property type="evidence" value="ECO:0007669"/>
    <property type="project" value="TreeGrafter"/>
</dbReference>
<keyword evidence="7" id="KW-1185">Reference proteome</keyword>
<dbReference type="Pfam" id="PF00126">
    <property type="entry name" value="HTH_1"/>
    <property type="match status" value="1"/>
</dbReference>
<dbReference type="RefSeq" id="WP_090500185.1">
    <property type="nucleotide sequence ID" value="NZ_FOWX01000010.1"/>
</dbReference>
<dbReference type="InterPro" id="IPR005119">
    <property type="entry name" value="LysR_subst-bd"/>
</dbReference>
<evidence type="ECO:0000256" key="4">
    <source>
        <dbReference type="ARBA" id="ARBA00023163"/>
    </source>
</evidence>
<dbReference type="Gene3D" id="3.40.190.10">
    <property type="entry name" value="Periplasmic binding protein-like II"/>
    <property type="match status" value="2"/>
</dbReference>
<organism evidence="6 7">
    <name type="scientific">Pseudomonas borbori</name>
    <dbReference type="NCBI Taxonomy" id="289003"/>
    <lineage>
        <taxon>Bacteria</taxon>
        <taxon>Pseudomonadati</taxon>
        <taxon>Pseudomonadota</taxon>
        <taxon>Gammaproteobacteria</taxon>
        <taxon>Pseudomonadales</taxon>
        <taxon>Pseudomonadaceae</taxon>
        <taxon>Pseudomonas</taxon>
    </lineage>
</organism>
<dbReference type="PANTHER" id="PTHR30537:SF32">
    <property type="entry name" value="HTH-TYPE TRANSCRIPTIONAL REGULATOR DSDC"/>
    <property type="match status" value="1"/>
</dbReference>
<protein>
    <submittedName>
        <fullName evidence="6">LysR family transcriptional regulator, D-serine deaminase activator</fullName>
    </submittedName>
</protein>
<dbReference type="PANTHER" id="PTHR30537">
    <property type="entry name" value="HTH-TYPE TRANSCRIPTIONAL REGULATOR"/>
    <property type="match status" value="1"/>
</dbReference>
<gene>
    <name evidence="6" type="ORF">SAMN05216190_11021</name>
</gene>
<dbReference type="GO" id="GO:0043565">
    <property type="term" value="F:sequence-specific DNA binding"/>
    <property type="evidence" value="ECO:0007669"/>
    <property type="project" value="TreeGrafter"/>
</dbReference>
<dbReference type="AlphaFoldDB" id="A0A1I5Q6W0"/>
<name>A0A1I5Q6W0_9PSED</name>
<dbReference type="NCBIfam" id="NF007491">
    <property type="entry name" value="PRK10086.1"/>
    <property type="match status" value="1"/>
</dbReference>
<evidence type="ECO:0000256" key="1">
    <source>
        <dbReference type="ARBA" id="ARBA00009437"/>
    </source>
</evidence>
<dbReference type="EMBL" id="FOWX01000010">
    <property type="protein sequence ID" value="SFP41760.1"/>
    <property type="molecule type" value="Genomic_DNA"/>
</dbReference>
<dbReference type="Pfam" id="PF03466">
    <property type="entry name" value="LysR_substrate"/>
    <property type="match status" value="1"/>
</dbReference>
<dbReference type="STRING" id="289003.SAMN05216190_11021"/>
<comment type="similarity">
    <text evidence="1">Belongs to the LysR transcriptional regulatory family.</text>
</comment>
<keyword evidence="4" id="KW-0804">Transcription</keyword>
<dbReference type="FunFam" id="1.10.10.10:FF:000001">
    <property type="entry name" value="LysR family transcriptional regulator"/>
    <property type="match status" value="1"/>
</dbReference>
<dbReference type="GO" id="GO:0003700">
    <property type="term" value="F:DNA-binding transcription factor activity"/>
    <property type="evidence" value="ECO:0007669"/>
    <property type="project" value="InterPro"/>
</dbReference>
<dbReference type="InterPro" id="IPR036390">
    <property type="entry name" value="WH_DNA-bd_sf"/>
</dbReference>
<evidence type="ECO:0000256" key="3">
    <source>
        <dbReference type="ARBA" id="ARBA00023125"/>
    </source>
</evidence>